<comment type="caution">
    <text evidence="1">The sequence shown here is derived from an EMBL/GenBank/DDBJ whole genome shotgun (WGS) entry which is preliminary data.</text>
</comment>
<gene>
    <name evidence="1" type="ORF">Tci_908915</name>
</gene>
<reference evidence="1" key="1">
    <citation type="journal article" date="2019" name="Sci. Rep.">
        <title>Draft genome of Tanacetum cinerariifolium, the natural source of mosquito coil.</title>
        <authorList>
            <person name="Yamashiro T."/>
            <person name="Shiraishi A."/>
            <person name="Satake H."/>
            <person name="Nakayama K."/>
        </authorList>
    </citation>
    <scope>NUCLEOTIDE SEQUENCE</scope>
</reference>
<dbReference type="AlphaFoldDB" id="A0A699VUF4"/>
<protein>
    <recommendedName>
        <fullName evidence="2">Transposase (Putative), gypsy type</fullName>
    </recommendedName>
</protein>
<sequence length="102" mass="11505">AQFLDLQVSNKQLSDQVLNLQAHVTREEKIKAASEEFKKYEDDKVEQRRAEMDALLDKLKIRQAFVDVVSAGLAKGMSEGLKYGIDHGKAVRDLVDVEAYNP</sequence>
<proteinExistence type="predicted"/>
<name>A0A699VUF4_TANCI</name>
<feature type="non-terminal residue" evidence="1">
    <location>
        <position position="1"/>
    </location>
</feature>
<accession>A0A699VUF4</accession>
<organism evidence="1">
    <name type="scientific">Tanacetum cinerariifolium</name>
    <name type="common">Dalmatian daisy</name>
    <name type="synonym">Chrysanthemum cinerariifolium</name>
    <dbReference type="NCBI Taxonomy" id="118510"/>
    <lineage>
        <taxon>Eukaryota</taxon>
        <taxon>Viridiplantae</taxon>
        <taxon>Streptophyta</taxon>
        <taxon>Embryophyta</taxon>
        <taxon>Tracheophyta</taxon>
        <taxon>Spermatophyta</taxon>
        <taxon>Magnoliopsida</taxon>
        <taxon>eudicotyledons</taxon>
        <taxon>Gunneridae</taxon>
        <taxon>Pentapetalae</taxon>
        <taxon>asterids</taxon>
        <taxon>campanulids</taxon>
        <taxon>Asterales</taxon>
        <taxon>Asteraceae</taxon>
        <taxon>Asteroideae</taxon>
        <taxon>Anthemideae</taxon>
        <taxon>Anthemidinae</taxon>
        <taxon>Tanacetum</taxon>
    </lineage>
</organism>
<evidence type="ECO:0008006" key="2">
    <source>
        <dbReference type="Google" id="ProtNLM"/>
    </source>
</evidence>
<evidence type="ECO:0000313" key="1">
    <source>
        <dbReference type="EMBL" id="GFD36946.1"/>
    </source>
</evidence>
<dbReference type="EMBL" id="BKCJ011478600">
    <property type="protein sequence ID" value="GFD36946.1"/>
    <property type="molecule type" value="Genomic_DNA"/>
</dbReference>